<accession>A0A7G7BS61</accession>
<gene>
    <name evidence="5" type="ORF">F0344_29420</name>
</gene>
<evidence type="ECO:0000256" key="2">
    <source>
        <dbReference type="ARBA" id="ARBA00022763"/>
    </source>
</evidence>
<dbReference type="PANTHER" id="PTHR10429:SF0">
    <property type="entry name" value="DNA-3-METHYLADENINE GLYCOSYLASE"/>
    <property type="match status" value="1"/>
</dbReference>
<proteinExistence type="inferred from homology"/>
<evidence type="ECO:0000256" key="3">
    <source>
        <dbReference type="ARBA" id="ARBA00022801"/>
    </source>
</evidence>
<dbReference type="InterPro" id="IPR003180">
    <property type="entry name" value="MPG"/>
</dbReference>
<dbReference type="Gene3D" id="3.10.300.10">
    <property type="entry name" value="Methylpurine-DNA glycosylase (MPG)"/>
    <property type="match status" value="1"/>
</dbReference>
<evidence type="ECO:0008006" key="7">
    <source>
        <dbReference type="Google" id="ProtNLM"/>
    </source>
</evidence>
<dbReference type="Proteomes" id="UP000515307">
    <property type="component" value="Chromosome"/>
</dbReference>
<protein>
    <recommendedName>
        <fullName evidence="7">3-methyladenine DNA glycosylase</fullName>
    </recommendedName>
</protein>
<evidence type="ECO:0000256" key="4">
    <source>
        <dbReference type="ARBA" id="ARBA00023204"/>
    </source>
</evidence>
<reference evidence="6" key="1">
    <citation type="submission" date="2019-10" db="EMBL/GenBank/DDBJ databases">
        <title>Antimicrobial potential of Antarctic Bacteria.</title>
        <authorList>
            <person name="Benaud N."/>
            <person name="Edwards R.J."/>
            <person name="Ferrari B.C."/>
        </authorList>
    </citation>
    <scope>NUCLEOTIDE SEQUENCE [LARGE SCALE GENOMIC DNA]</scope>
    <source>
        <strain evidence="6">NBSH44</strain>
    </source>
</reference>
<organism evidence="5 6">
    <name type="scientific">Streptomyces finlayi</name>
    <dbReference type="NCBI Taxonomy" id="67296"/>
    <lineage>
        <taxon>Bacteria</taxon>
        <taxon>Bacillati</taxon>
        <taxon>Actinomycetota</taxon>
        <taxon>Actinomycetes</taxon>
        <taxon>Kitasatosporales</taxon>
        <taxon>Streptomycetaceae</taxon>
        <taxon>Streptomyces</taxon>
    </lineage>
</organism>
<name>A0A7G7BS61_9ACTN</name>
<keyword evidence="4" id="KW-0234">DNA repair</keyword>
<dbReference type="Pfam" id="PF02245">
    <property type="entry name" value="Pur_DNA_glyco"/>
    <property type="match status" value="1"/>
</dbReference>
<evidence type="ECO:0000256" key="1">
    <source>
        <dbReference type="ARBA" id="ARBA00009232"/>
    </source>
</evidence>
<sequence length="93" mass="10202">MTDGMERTPLTRGSFDRSVREVAPGLLGRTLVRTTEDGPVEVRLTEVEVYAGDIGPGSHAFRGLTRCNHAMSGPPGHAYGYFTYSCRGSQRER</sequence>
<dbReference type="InterPro" id="IPR036995">
    <property type="entry name" value="MPG_sf"/>
</dbReference>
<dbReference type="InterPro" id="IPR011034">
    <property type="entry name" value="Formyl_transferase-like_C_sf"/>
</dbReference>
<comment type="similarity">
    <text evidence="1">Belongs to the DNA glycosylase MPG family.</text>
</comment>
<dbReference type="GO" id="GO:0003677">
    <property type="term" value="F:DNA binding"/>
    <property type="evidence" value="ECO:0007669"/>
    <property type="project" value="InterPro"/>
</dbReference>
<dbReference type="KEGG" id="sfiy:F0344_29420"/>
<dbReference type="PANTHER" id="PTHR10429">
    <property type="entry name" value="DNA-3-METHYLADENINE GLYCOSYLASE"/>
    <property type="match status" value="1"/>
</dbReference>
<dbReference type="GO" id="GO:0003905">
    <property type="term" value="F:alkylbase DNA N-glycosylase activity"/>
    <property type="evidence" value="ECO:0007669"/>
    <property type="project" value="InterPro"/>
</dbReference>
<dbReference type="EMBL" id="CP045702">
    <property type="protein sequence ID" value="QNE78176.1"/>
    <property type="molecule type" value="Genomic_DNA"/>
</dbReference>
<dbReference type="GO" id="GO:0006284">
    <property type="term" value="P:base-excision repair"/>
    <property type="evidence" value="ECO:0007669"/>
    <property type="project" value="InterPro"/>
</dbReference>
<keyword evidence="2" id="KW-0227">DNA damage</keyword>
<dbReference type="AlphaFoldDB" id="A0A7G7BS61"/>
<keyword evidence="6" id="KW-1185">Reference proteome</keyword>
<keyword evidence="3" id="KW-0378">Hydrolase</keyword>
<evidence type="ECO:0000313" key="5">
    <source>
        <dbReference type="EMBL" id="QNE78176.1"/>
    </source>
</evidence>
<dbReference type="SUPFAM" id="SSF50486">
    <property type="entry name" value="FMT C-terminal domain-like"/>
    <property type="match status" value="1"/>
</dbReference>
<evidence type="ECO:0000313" key="6">
    <source>
        <dbReference type="Proteomes" id="UP000515307"/>
    </source>
</evidence>